<name>A0A5C2RZB1_9APHY</name>
<sequence length="137" mass="15227">MRTLSENGNFDEFGKGIALRLYSGPFVDSAEDYLDLKESMPPGADSWHSLLPEAIEALRKYTSPAINTLADVLALEHLAHSGDSDAAASYACEGLKRDPRNSYAHVILCEHSKDREEALKVAIEGLRLRYLGEHLRR</sequence>
<reference evidence="1" key="1">
    <citation type="journal article" date="2018" name="Genome Biol. Evol.">
        <title>Genomics and development of Lentinus tigrinus, a white-rot wood-decaying mushroom with dimorphic fruiting bodies.</title>
        <authorList>
            <person name="Wu B."/>
            <person name="Xu Z."/>
            <person name="Knudson A."/>
            <person name="Carlson A."/>
            <person name="Chen N."/>
            <person name="Kovaka S."/>
            <person name="LaButti K."/>
            <person name="Lipzen A."/>
            <person name="Pennachio C."/>
            <person name="Riley R."/>
            <person name="Schakwitz W."/>
            <person name="Umezawa K."/>
            <person name="Ohm R.A."/>
            <person name="Grigoriev I.V."/>
            <person name="Nagy L.G."/>
            <person name="Gibbons J."/>
            <person name="Hibbett D."/>
        </authorList>
    </citation>
    <scope>NUCLEOTIDE SEQUENCE [LARGE SCALE GENOMIC DNA]</scope>
    <source>
        <strain evidence="1">ALCF2SS1-6</strain>
    </source>
</reference>
<proteinExistence type="predicted"/>
<organism evidence="1 2">
    <name type="scientific">Lentinus tigrinus ALCF2SS1-6</name>
    <dbReference type="NCBI Taxonomy" id="1328759"/>
    <lineage>
        <taxon>Eukaryota</taxon>
        <taxon>Fungi</taxon>
        <taxon>Dikarya</taxon>
        <taxon>Basidiomycota</taxon>
        <taxon>Agaricomycotina</taxon>
        <taxon>Agaricomycetes</taxon>
        <taxon>Polyporales</taxon>
        <taxon>Polyporaceae</taxon>
        <taxon>Lentinus</taxon>
    </lineage>
</organism>
<evidence type="ECO:0000313" key="1">
    <source>
        <dbReference type="EMBL" id="RPD56426.1"/>
    </source>
</evidence>
<accession>A0A5C2RZB1</accession>
<dbReference type="STRING" id="1328759.A0A5C2RZB1"/>
<protein>
    <recommendedName>
        <fullName evidence="3">Tetratricopeptide repeat protein</fullName>
    </recommendedName>
</protein>
<dbReference type="EMBL" id="ML122288">
    <property type="protein sequence ID" value="RPD56426.1"/>
    <property type="molecule type" value="Genomic_DNA"/>
</dbReference>
<dbReference type="Proteomes" id="UP000313359">
    <property type="component" value="Unassembled WGS sequence"/>
</dbReference>
<evidence type="ECO:0000313" key="2">
    <source>
        <dbReference type="Proteomes" id="UP000313359"/>
    </source>
</evidence>
<keyword evidence="2" id="KW-1185">Reference proteome</keyword>
<evidence type="ECO:0008006" key="3">
    <source>
        <dbReference type="Google" id="ProtNLM"/>
    </source>
</evidence>
<dbReference type="AlphaFoldDB" id="A0A5C2RZB1"/>
<gene>
    <name evidence="1" type="ORF">L227DRAFT_578880</name>
</gene>